<gene>
    <name evidence="1" type="ORF">C0V82_01860</name>
</gene>
<organism evidence="1 2">
    <name type="scientific">Niveispirillum cyanobacteriorum</name>
    <dbReference type="NCBI Taxonomy" id="1612173"/>
    <lineage>
        <taxon>Bacteria</taxon>
        <taxon>Pseudomonadati</taxon>
        <taxon>Pseudomonadota</taxon>
        <taxon>Alphaproteobacteria</taxon>
        <taxon>Rhodospirillales</taxon>
        <taxon>Azospirillaceae</taxon>
        <taxon>Niveispirillum</taxon>
    </lineage>
</organism>
<keyword evidence="2" id="KW-1185">Reference proteome</keyword>
<reference evidence="1 2" key="1">
    <citation type="submission" date="2017-12" db="EMBL/GenBank/DDBJ databases">
        <title>Genomes of bacteria within cyanobacterial aggregates.</title>
        <authorList>
            <person name="Cai H."/>
        </authorList>
    </citation>
    <scope>NUCLEOTIDE SEQUENCE [LARGE SCALE GENOMIC DNA]</scope>
    <source>
        <strain evidence="1 2">TH16</strain>
    </source>
</reference>
<proteinExistence type="predicted"/>
<dbReference type="Proteomes" id="UP000234752">
    <property type="component" value="Chromosome eg_1"/>
</dbReference>
<evidence type="ECO:0000313" key="2">
    <source>
        <dbReference type="Proteomes" id="UP000234752"/>
    </source>
</evidence>
<name>A0A2K9N7M6_9PROT</name>
<dbReference type="RefSeq" id="WP_102110880.1">
    <property type="nucleotide sequence ID" value="NZ_BMGN01000004.1"/>
</dbReference>
<dbReference type="OrthoDB" id="7360697at2"/>
<accession>A0A2K9N7M6</accession>
<evidence type="ECO:0000313" key="1">
    <source>
        <dbReference type="EMBL" id="AUN29130.1"/>
    </source>
</evidence>
<dbReference type="KEGG" id="ncb:C0V82_01860"/>
<sequence>MTPPDIDWSQTPAIRVDGLEAGRMVLEVASGRPVRLVSTPGITGLAGAGWWAGLQNAWGNIATGPFLAVLDCADLPGLVLGALRAGCTDIAISPGPGIGDSVDTRLTSLTEAHGARLHRLSHPVTEVCWRRNRGATLRQHLIQVLDFK</sequence>
<dbReference type="EMBL" id="CP025611">
    <property type="protein sequence ID" value="AUN29130.1"/>
    <property type="molecule type" value="Genomic_DNA"/>
</dbReference>
<protein>
    <submittedName>
        <fullName evidence="1">Uncharacterized protein</fullName>
    </submittedName>
</protein>
<dbReference type="AlphaFoldDB" id="A0A2K9N7M6"/>